<comment type="caution">
    <text evidence="1">The sequence shown here is derived from an EMBL/GenBank/DDBJ whole genome shotgun (WGS) entry which is preliminary data.</text>
</comment>
<accession>A0A5C7FA85</accession>
<dbReference type="AlphaFoldDB" id="A0A5C7FA85"/>
<evidence type="ECO:0000313" key="1">
    <source>
        <dbReference type="EMBL" id="TXF82965.1"/>
    </source>
</evidence>
<evidence type="ECO:0000313" key="2">
    <source>
        <dbReference type="Proteomes" id="UP000321907"/>
    </source>
</evidence>
<name>A0A5C7FA85_9BACT</name>
<dbReference type="EMBL" id="VOXD01000064">
    <property type="protein sequence ID" value="TXF82965.1"/>
    <property type="molecule type" value="Genomic_DNA"/>
</dbReference>
<sequence length="135" mass="14958">MEVKLALRTSDQGSLVTVLVEPIGESRWKLLEVNPLVEKFTYAAELVTREGPDGVHELLEVAESTDFEHWGTMLPTFYKRDKLPEVARDFVAAGGFWQITLGGILSVAIPKGYHKTIDELTASWGIIPSSSGRED</sequence>
<dbReference type="RefSeq" id="WP_147932885.1">
    <property type="nucleotide sequence ID" value="NZ_VOXD01000064.1"/>
</dbReference>
<organism evidence="1 2">
    <name type="scientific">Neolewinella aurantiaca</name>
    <dbReference type="NCBI Taxonomy" id="2602767"/>
    <lineage>
        <taxon>Bacteria</taxon>
        <taxon>Pseudomonadati</taxon>
        <taxon>Bacteroidota</taxon>
        <taxon>Saprospiria</taxon>
        <taxon>Saprospirales</taxon>
        <taxon>Lewinellaceae</taxon>
        <taxon>Neolewinella</taxon>
    </lineage>
</organism>
<gene>
    <name evidence="1" type="ORF">FUA23_21715</name>
</gene>
<dbReference type="OrthoDB" id="674885at2"/>
<proteinExistence type="predicted"/>
<protein>
    <submittedName>
        <fullName evidence="1">Uncharacterized protein</fullName>
    </submittedName>
</protein>
<dbReference type="Proteomes" id="UP000321907">
    <property type="component" value="Unassembled WGS sequence"/>
</dbReference>
<reference evidence="1 2" key="1">
    <citation type="submission" date="2019-08" db="EMBL/GenBank/DDBJ databases">
        <title>Lewinella sp. strain SSH13 Genome sequencing and assembly.</title>
        <authorList>
            <person name="Kim I."/>
        </authorList>
    </citation>
    <scope>NUCLEOTIDE SEQUENCE [LARGE SCALE GENOMIC DNA]</scope>
    <source>
        <strain evidence="1 2">SSH13</strain>
    </source>
</reference>
<keyword evidence="2" id="KW-1185">Reference proteome</keyword>